<dbReference type="OrthoDB" id="10150874at2759"/>
<keyword evidence="2" id="KW-1185">Reference proteome</keyword>
<gene>
    <name evidence="1" type="ORF">BpHYR1_038620</name>
</gene>
<evidence type="ECO:0000313" key="2">
    <source>
        <dbReference type="Proteomes" id="UP000276133"/>
    </source>
</evidence>
<dbReference type="AlphaFoldDB" id="A0A3M7PZ65"/>
<dbReference type="Proteomes" id="UP000276133">
    <property type="component" value="Unassembled WGS sequence"/>
</dbReference>
<accession>A0A3M7PZ65</accession>
<sequence>MPIYASLAKLKVLGIVSNIAHPNMKGQLYKTYLRPILFYGLENHNLGSTEKLKIKRIEGNRLIRNTYTREILRIFETIEVNQSFISEIDEFKSLVGDDSSLERSEVCSVYKYIVKTDLRASKEDHIVLKIREIFCHMNGEEMLFEFTRFDRQN</sequence>
<proteinExistence type="predicted"/>
<organism evidence="1 2">
    <name type="scientific">Brachionus plicatilis</name>
    <name type="common">Marine rotifer</name>
    <name type="synonym">Brachionus muelleri</name>
    <dbReference type="NCBI Taxonomy" id="10195"/>
    <lineage>
        <taxon>Eukaryota</taxon>
        <taxon>Metazoa</taxon>
        <taxon>Spiralia</taxon>
        <taxon>Gnathifera</taxon>
        <taxon>Rotifera</taxon>
        <taxon>Eurotatoria</taxon>
        <taxon>Monogononta</taxon>
        <taxon>Pseudotrocha</taxon>
        <taxon>Ploima</taxon>
        <taxon>Brachionidae</taxon>
        <taxon>Brachionus</taxon>
    </lineage>
</organism>
<name>A0A3M7PZ65_BRAPC</name>
<protein>
    <submittedName>
        <fullName evidence="1">Uncharacterized protein</fullName>
    </submittedName>
</protein>
<reference evidence="1 2" key="1">
    <citation type="journal article" date="2018" name="Sci. Rep.">
        <title>Genomic signatures of local adaptation to the degree of environmental predictability in rotifers.</title>
        <authorList>
            <person name="Franch-Gras L."/>
            <person name="Hahn C."/>
            <person name="Garcia-Roger E.M."/>
            <person name="Carmona M.J."/>
            <person name="Serra M."/>
            <person name="Gomez A."/>
        </authorList>
    </citation>
    <scope>NUCLEOTIDE SEQUENCE [LARGE SCALE GENOMIC DNA]</scope>
    <source>
        <strain evidence="1">HYR1</strain>
    </source>
</reference>
<evidence type="ECO:0000313" key="1">
    <source>
        <dbReference type="EMBL" id="RNA04400.1"/>
    </source>
</evidence>
<comment type="caution">
    <text evidence="1">The sequence shown here is derived from an EMBL/GenBank/DDBJ whole genome shotgun (WGS) entry which is preliminary data.</text>
</comment>
<dbReference type="EMBL" id="REGN01008120">
    <property type="protein sequence ID" value="RNA04400.1"/>
    <property type="molecule type" value="Genomic_DNA"/>
</dbReference>